<name>A0A317D227_9ACTN</name>
<dbReference type="AlphaFoldDB" id="A0A317D227"/>
<keyword evidence="3" id="KW-1185">Reference proteome</keyword>
<sequence length="98" mass="10375">MSQTDIVLVTRDRAPTRHQPGDHIHSRWPGDETLVANGAVAAMVLVGGGTLIGGFTGRLEVESPVTAALILLLYALAWVALRARRNADRHAAPAGELS</sequence>
<protein>
    <submittedName>
        <fullName evidence="2">Uncharacterized protein</fullName>
    </submittedName>
</protein>
<feature type="transmembrane region" description="Helical" evidence="1">
    <location>
        <begin position="63"/>
        <end position="81"/>
    </location>
</feature>
<accession>A0A317D227</accession>
<evidence type="ECO:0000313" key="3">
    <source>
        <dbReference type="Proteomes" id="UP000245410"/>
    </source>
</evidence>
<dbReference type="EMBL" id="QGKR01000196">
    <property type="protein sequence ID" value="PWR08554.1"/>
    <property type="molecule type" value="Genomic_DNA"/>
</dbReference>
<keyword evidence="1" id="KW-1133">Transmembrane helix</keyword>
<evidence type="ECO:0000256" key="1">
    <source>
        <dbReference type="SAM" id="Phobius"/>
    </source>
</evidence>
<keyword evidence="1" id="KW-0472">Membrane</keyword>
<dbReference type="RefSeq" id="WP_109818053.1">
    <property type="nucleotide sequence ID" value="NZ_QGKR01000196.1"/>
</dbReference>
<dbReference type="Proteomes" id="UP000245410">
    <property type="component" value="Unassembled WGS sequence"/>
</dbReference>
<comment type="caution">
    <text evidence="2">The sequence shown here is derived from an EMBL/GenBank/DDBJ whole genome shotgun (WGS) entry which is preliminary data.</text>
</comment>
<proteinExistence type="predicted"/>
<organism evidence="2 3">
    <name type="scientific">Micromonospora acroterricola</name>
    <dbReference type="NCBI Taxonomy" id="2202421"/>
    <lineage>
        <taxon>Bacteria</taxon>
        <taxon>Bacillati</taxon>
        <taxon>Actinomycetota</taxon>
        <taxon>Actinomycetes</taxon>
        <taxon>Micromonosporales</taxon>
        <taxon>Micromonosporaceae</taxon>
        <taxon>Micromonospora</taxon>
    </lineage>
</organism>
<reference evidence="2 3" key="1">
    <citation type="submission" date="2018-05" db="EMBL/GenBank/DDBJ databases">
        <title>Micromonospora atacamensis sp. nov., a novel actinobacteria isolated from high altitude Atacama Desert soil.</title>
        <authorList>
            <person name="Carro L."/>
            <person name="Golinska P."/>
            <person name="Klenk H.-P."/>
            <person name="Goodfellow M."/>
        </authorList>
    </citation>
    <scope>NUCLEOTIDE SEQUENCE [LARGE SCALE GENOMIC DNA]</scope>
    <source>
        <strain evidence="2 3">5R2A7</strain>
    </source>
</reference>
<feature type="transmembrane region" description="Helical" evidence="1">
    <location>
        <begin position="34"/>
        <end position="57"/>
    </location>
</feature>
<evidence type="ECO:0000313" key="2">
    <source>
        <dbReference type="EMBL" id="PWR08554.1"/>
    </source>
</evidence>
<keyword evidence="1" id="KW-0812">Transmembrane</keyword>
<gene>
    <name evidence="2" type="ORF">DKT68_15165</name>
</gene>